<gene>
    <name evidence="4" type="ORF">CONCODRAFT_17722</name>
</gene>
<feature type="domain" description="Tyrosine specific protein phosphatases" evidence="3">
    <location>
        <begin position="201"/>
        <end position="279"/>
    </location>
</feature>
<reference evidence="4 5" key="1">
    <citation type="journal article" date="2015" name="Genome Biol. Evol.">
        <title>Phylogenomic analyses indicate that early fungi evolved digesting cell walls of algal ancestors of land plants.</title>
        <authorList>
            <person name="Chang Y."/>
            <person name="Wang S."/>
            <person name="Sekimoto S."/>
            <person name="Aerts A.L."/>
            <person name="Choi C."/>
            <person name="Clum A."/>
            <person name="LaButti K.M."/>
            <person name="Lindquist E.A."/>
            <person name="Yee Ngan C."/>
            <person name="Ohm R.A."/>
            <person name="Salamov A.A."/>
            <person name="Grigoriev I.V."/>
            <person name="Spatafora J.W."/>
            <person name="Berbee M.L."/>
        </authorList>
    </citation>
    <scope>NUCLEOTIDE SEQUENCE [LARGE SCALE GENOMIC DNA]</scope>
    <source>
        <strain evidence="4 5">NRRL 28638</strain>
    </source>
</reference>
<dbReference type="InterPro" id="IPR003595">
    <property type="entry name" value="Tyr_Pase_cat"/>
</dbReference>
<evidence type="ECO:0000259" key="2">
    <source>
        <dbReference type="PROSITE" id="PS50055"/>
    </source>
</evidence>
<dbReference type="EMBL" id="KQ964506">
    <property type="protein sequence ID" value="KXN70293.1"/>
    <property type="molecule type" value="Genomic_DNA"/>
</dbReference>
<dbReference type="SMART" id="SM00194">
    <property type="entry name" value="PTPc"/>
    <property type="match status" value="1"/>
</dbReference>
<comment type="similarity">
    <text evidence="1">Belongs to the protein-tyrosine phosphatase family. Non-receptor class subfamily.</text>
</comment>
<feature type="domain" description="Tyrosine-protein phosphatase" evidence="2">
    <location>
        <begin position="49"/>
        <end position="279"/>
    </location>
</feature>
<dbReference type="OMA" id="WSIDKAP"/>
<dbReference type="OrthoDB" id="10253954at2759"/>
<dbReference type="PANTHER" id="PTHR19134">
    <property type="entry name" value="RECEPTOR-TYPE TYROSINE-PROTEIN PHOSPHATASE"/>
    <property type="match status" value="1"/>
</dbReference>
<evidence type="ECO:0000259" key="3">
    <source>
        <dbReference type="PROSITE" id="PS50056"/>
    </source>
</evidence>
<keyword evidence="4" id="KW-0675">Receptor</keyword>
<dbReference type="PRINTS" id="PR00700">
    <property type="entry name" value="PRTYPHPHTASE"/>
</dbReference>
<evidence type="ECO:0000313" key="5">
    <source>
        <dbReference type="Proteomes" id="UP000070444"/>
    </source>
</evidence>
<dbReference type="SUPFAM" id="SSF52799">
    <property type="entry name" value="(Phosphotyrosine protein) phosphatases II"/>
    <property type="match status" value="1"/>
</dbReference>
<dbReference type="PROSITE" id="PS50055">
    <property type="entry name" value="TYR_PHOSPHATASE_PTP"/>
    <property type="match status" value="1"/>
</dbReference>
<dbReference type="InterPro" id="IPR000387">
    <property type="entry name" value="Tyr_Pase_dom"/>
</dbReference>
<accession>A0A137P5K7</accession>
<proteinExistence type="inferred from homology"/>
<dbReference type="PROSITE" id="PS50056">
    <property type="entry name" value="TYR_PHOSPHATASE_2"/>
    <property type="match status" value="1"/>
</dbReference>
<dbReference type="GO" id="GO:0004725">
    <property type="term" value="F:protein tyrosine phosphatase activity"/>
    <property type="evidence" value="ECO:0007669"/>
    <property type="project" value="InterPro"/>
</dbReference>
<dbReference type="Pfam" id="PF00102">
    <property type="entry name" value="Y_phosphatase"/>
    <property type="match status" value="1"/>
</dbReference>
<dbReference type="InterPro" id="IPR000242">
    <property type="entry name" value="PTP_cat"/>
</dbReference>
<feature type="non-terminal residue" evidence="4">
    <location>
        <position position="279"/>
    </location>
</feature>
<evidence type="ECO:0000313" key="4">
    <source>
        <dbReference type="EMBL" id="KXN70293.1"/>
    </source>
</evidence>
<dbReference type="InterPro" id="IPR050348">
    <property type="entry name" value="Protein-Tyr_Phosphatase"/>
</dbReference>
<evidence type="ECO:0000256" key="1">
    <source>
        <dbReference type="ARBA" id="ARBA00009649"/>
    </source>
</evidence>
<dbReference type="SMART" id="SM00404">
    <property type="entry name" value="PTPc_motif"/>
    <property type="match status" value="1"/>
</dbReference>
<dbReference type="AlphaFoldDB" id="A0A137P5K7"/>
<dbReference type="STRING" id="796925.A0A137P5K7"/>
<dbReference type="PROSITE" id="PS00383">
    <property type="entry name" value="TYR_PHOSPHATASE_1"/>
    <property type="match status" value="1"/>
</dbReference>
<dbReference type="Proteomes" id="UP000070444">
    <property type="component" value="Unassembled WGS sequence"/>
</dbReference>
<keyword evidence="5" id="KW-1185">Reference proteome</keyword>
<dbReference type="Gene3D" id="3.90.190.10">
    <property type="entry name" value="Protein tyrosine phosphatase superfamily"/>
    <property type="match status" value="1"/>
</dbReference>
<dbReference type="InterPro" id="IPR029021">
    <property type="entry name" value="Prot-tyrosine_phosphatase-like"/>
</dbReference>
<dbReference type="PANTHER" id="PTHR19134:SF449">
    <property type="entry name" value="TYROSINE-PROTEIN PHOSPHATASE 1"/>
    <property type="match status" value="1"/>
</dbReference>
<protein>
    <submittedName>
        <fullName evidence="4">Receptor/non-receptor type protein-tyrosine phosphatase</fullName>
    </submittedName>
</protein>
<dbReference type="InterPro" id="IPR016130">
    <property type="entry name" value="Tyr_Pase_AS"/>
</dbReference>
<organism evidence="4 5">
    <name type="scientific">Conidiobolus coronatus (strain ATCC 28846 / CBS 209.66 / NRRL 28638)</name>
    <name type="common">Delacroixia coronata</name>
    <dbReference type="NCBI Taxonomy" id="796925"/>
    <lineage>
        <taxon>Eukaryota</taxon>
        <taxon>Fungi</taxon>
        <taxon>Fungi incertae sedis</taxon>
        <taxon>Zoopagomycota</taxon>
        <taxon>Entomophthoromycotina</taxon>
        <taxon>Entomophthoromycetes</taxon>
        <taxon>Entomophthorales</taxon>
        <taxon>Ancylistaceae</taxon>
        <taxon>Conidiobolus</taxon>
    </lineage>
</organism>
<name>A0A137P5K7_CONC2</name>
<sequence>MSLDNLIPSVPSQSSLRFFSQLEFGQCDADFNDEHPELFSQKIASSSVNKKKNRYADILAYDNTRVKLNNSDRIEDYINANFVEYPNVSKYIAAQAPLPNTLGEFWQMIWEQQCPAIIVLTKEQEGYKLKYHPYCPIVNKPLISEQHDIKVEFDPTYMGPVSKSIQYNRYIVSRPSTNEAPRTVIQIKFEDWDHGTPNELEPFVELLESSRLIQSTSQLKGPPVVHCSAGCGRTGTYCVIDTVLKLLPNWPATESRDIICHVVHQFRQQRPYFVQTSSQ</sequence>